<name>A0A820KJD8_9BILA</name>
<dbReference type="GO" id="GO:0030246">
    <property type="term" value="F:carbohydrate binding"/>
    <property type="evidence" value="ECO:0007669"/>
    <property type="project" value="InterPro"/>
</dbReference>
<proteinExistence type="predicted"/>
<dbReference type="InterPro" id="IPR011013">
    <property type="entry name" value="Gal_mutarotase_sf_dom"/>
</dbReference>
<dbReference type="Proteomes" id="UP000663844">
    <property type="component" value="Unassembled WGS sequence"/>
</dbReference>
<organism evidence="1 2">
    <name type="scientific">Adineta steineri</name>
    <dbReference type="NCBI Taxonomy" id="433720"/>
    <lineage>
        <taxon>Eukaryota</taxon>
        <taxon>Metazoa</taxon>
        <taxon>Spiralia</taxon>
        <taxon>Gnathifera</taxon>
        <taxon>Rotifera</taxon>
        <taxon>Eurotatoria</taxon>
        <taxon>Bdelloidea</taxon>
        <taxon>Adinetida</taxon>
        <taxon>Adinetidae</taxon>
        <taxon>Adineta</taxon>
    </lineage>
</organism>
<evidence type="ECO:0000313" key="1">
    <source>
        <dbReference type="EMBL" id="CAF4345275.1"/>
    </source>
</evidence>
<evidence type="ECO:0008006" key="3">
    <source>
        <dbReference type="Google" id="ProtNLM"/>
    </source>
</evidence>
<feature type="non-terminal residue" evidence="1">
    <location>
        <position position="1"/>
    </location>
</feature>
<dbReference type="Gene3D" id="2.60.40.1360">
    <property type="match status" value="1"/>
</dbReference>
<evidence type="ECO:0000313" key="2">
    <source>
        <dbReference type="Proteomes" id="UP000663844"/>
    </source>
</evidence>
<accession>A0A820KJD8</accession>
<dbReference type="EMBL" id="CAJOAZ010020334">
    <property type="protein sequence ID" value="CAF4345275.1"/>
    <property type="molecule type" value="Genomic_DNA"/>
</dbReference>
<dbReference type="GO" id="GO:0005975">
    <property type="term" value="P:carbohydrate metabolic process"/>
    <property type="evidence" value="ECO:0007669"/>
    <property type="project" value="InterPro"/>
</dbReference>
<gene>
    <name evidence="1" type="ORF">OXD698_LOCUS48461</name>
</gene>
<dbReference type="GO" id="GO:0003824">
    <property type="term" value="F:catalytic activity"/>
    <property type="evidence" value="ECO:0007669"/>
    <property type="project" value="InterPro"/>
</dbReference>
<comment type="caution">
    <text evidence="1">The sequence shown here is derived from an EMBL/GenBank/DDBJ whole genome shotgun (WGS) entry which is preliminary data.</text>
</comment>
<protein>
    <recommendedName>
        <fullName evidence="3">Glycosyl hydrolases family 38 C-terminal beta sandwich domain-containing protein</fullName>
    </recommendedName>
</protein>
<sequence>NMVERTLGAKLPLADMHRLEWVTADQESSQMNANKQTTLTDTNITLNPMQIRTFRVTLA</sequence>
<dbReference type="AlphaFoldDB" id="A0A820KJD8"/>
<dbReference type="SUPFAM" id="SSF74650">
    <property type="entry name" value="Galactose mutarotase-like"/>
    <property type="match status" value="1"/>
</dbReference>
<reference evidence="1" key="1">
    <citation type="submission" date="2021-02" db="EMBL/GenBank/DDBJ databases">
        <authorList>
            <person name="Nowell W R."/>
        </authorList>
    </citation>
    <scope>NUCLEOTIDE SEQUENCE</scope>
</reference>